<dbReference type="EMBL" id="CT868028">
    <property type="protein sequence ID" value="CAK63802.1"/>
    <property type="molecule type" value="Genomic_DNA"/>
</dbReference>
<name>A0BZ35_PARTE</name>
<keyword evidence="1" id="KW-1133">Transmembrane helix</keyword>
<accession>A0BZ35</accession>
<gene>
    <name evidence="2" type="ORF">GSPATT00033655001</name>
</gene>
<evidence type="ECO:0000313" key="3">
    <source>
        <dbReference type="Proteomes" id="UP000000600"/>
    </source>
</evidence>
<dbReference type="KEGG" id="ptm:GSPATT00033655001"/>
<dbReference type="HOGENOM" id="CLU_1829074_0_0_1"/>
<dbReference type="GeneID" id="5016984"/>
<dbReference type="AlphaFoldDB" id="A0BZ35"/>
<protein>
    <submittedName>
        <fullName evidence="2">Uncharacterized protein</fullName>
    </submittedName>
</protein>
<keyword evidence="1" id="KW-0812">Transmembrane</keyword>
<feature type="transmembrane region" description="Helical" evidence="1">
    <location>
        <begin position="33"/>
        <end position="52"/>
    </location>
</feature>
<dbReference type="RefSeq" id="XP_001431200.1">
    <property type="nucleotide sequence ID" value="XM_001431163.1"/>
</dbReference>
<keyword evidence="3" id="KW-1185">Reference proteome</keyword>
<evidence type="ECO:0000313" key="2">
    <source>
        <dbReference type="EMBL" id="CAK63802.1"/>
    </source>
</evidence>
<organism evidence="2 3">
    <name type="scientific">Paramecium tetraurelia</name>
    <dbReference type="NCBI Taxonomy" id="5888"/>
    <lineage>
        <taxon>Eukaryota</taxon>
        <taxon>Sar</taxon>
        <taxon>Alveolata</taxon>
        <taxon>Ciliophora</taxon>
        <taxon>Intramacronucleata</taxon>
        <taxon>Oligohymenophorea</taxon>
        <taxon>Peniculida</taxon>
        <taxon>Parameciidae</taxon>
        <taxon>Paramecium</taxon>
    </lineage>
</organism>
<dbReference type="Proteomes" id="UP000000600">
    <property type="component" value="Unassembled WGS sequence"/>
</dbReference>
<proteinExistence type="predicted"/>
<sequence length="141" mass="16870">MMQFWKKTSINKCQMSEFCYFVRKLQLFYQTKVKIIFNRIAVILQFISVLYIRSEFSSVLLVLSVSYGIRKYSPKFVKSEMLALLHDIRGEVQFIQKKGINIFIQKDEQRREGNEREFGVEGYSIQVWVTRIMDKSYQIVL</sequence>
<evidence type="ECO:0000256" key="1">
    <source>
        <dbReference type="SAM" id="Phobius"/>
    </source>
</evidence>
<keyword evidence="1" id="KW-0472">Membrane</keyword>
<reference evidence="2 3" key="1">
    <citation type="journal article" date="2006" name="Nature">
        <title>Global trends of whole-genome duplications revealed by the ciliate Paramecium tetraurelia.</title>
        <authorList>
            <consortium name="Genoscope"/>
            <person name="Aury J.-M."/>
            <person name="Jaillon O."/>
            <person name="Duret L."/>
            <person name="Noel B."/>
            <person name="Jubin C."/>
            <person name="Porcel B.M."/>
            <person name="Segurens B."/>
            <person name="Daubin V."/>
            <person name="Anthouard V."/>
            <person name="Aiach N."/>
            <person name="Arnaiz O."/>
            <person name="Billaut A."/>
            <person name="Beisson J."/>
            <person name="Blanc I."/>
            <person name="Bouhouche K."/>
            <person name="Camara F."/>
            <person name="Duharcourt S."/>
            <person name="Guigo R."/>
            <person name="Gogendeau D."/>
            <person name="Katinka M."/>
            <person name="Keller A.-M."/>
            <person name="Kissmehl R."/>
            <person name="Klotz C."/>
            <person name="Koll F."/>
            <person name="Le Moue A."/>
            <person name="Lepere C."/>
            <person name="Malinsky S."/>
            <person name="Nowacki M."/>
            <person name="Nowak J.K."/>
            <person name="Plattner H."/>
            <person name="Poulain J."/>
            <person name="Ruiz F."/>
            <person name="Serrano V."/>
            <person name="Zagulski M."/>
            <person name="Dessen P."/>
            <person name="Betermier M."/>
            <person name="Weissenbach J."/>
            <person name="Scarpelli C."/>
            <person name="Schachter V."/>
            <person name="Sperling L."/>
            <person name="Meyer E."/>
            <person name="Cohen J."/>
            <person name="Wincker P."/>
        </authorList>
    </citation>
    <scope>NUCLEOTIDE SEQUENCE [LARGE SCALE GENOMIC DNA]</scope>
    <source>
        <strain evidence="2 3">Stock d4-2</strain>
    </source>
</reference>
<dbReference type="InParanoid" id="A0BZ35"/>